<name>A0A443VL92_RAOPL</name>
<accession>A0A443VL92</accession>
<evidence type="ECO:0000259" key="1">
    <source>
        <dbReference type="Pfam" id="PF22318"/>
    </source>
</evidence>
<dbReference type="Proteomes" id="UP000288843">
    <property type="component" value="Unassembled WGS sequence"/>
</dbReference>
<gene>
    <name evidence="2" type="ORF">DN603_15925</name>
</gene>
<protein>
    <recommendedName>
        <fullName evidence="1">DUF6971 domain-containing protein</fullName>
    </recommendedName>
</protein>
<comment type="caution">
    <text evidence="2">The sequence shown here is derived from an EMBL/GenBank/DDBJ whole genome shotgun (WGS) entry which is preliminary data.</text>
</comment>
<proteinExistence type="predicted"/>
<dbReference type="Pfam" id="PF22318">
    <property type="entry name" value="DUF6971"/>
    <property type="match status" value="1"/>
</dbReference>
<reference evidence="2 3" key="1">
    <citation type="submission" date="2018-06" db="EMBL/GenBank/DDBJ databases">
        <title>Carbapenemase-producing Enterobacteriaceae present in wastewater treatment plant effluent and nearby surface waters in the US.</title>
        <authorList>
            <person name="Mathys D.A."/>
            <person name="Mollenkopf D.F."/>
            <person name="Feicht S.M."/>
            <person name="Adams R.J."/>
            <person name="Albers A.L."/>
            <person name="Stuever D.M."/>
            <person name="Daniels J.B."/>
            <person name="Wittum T.E."/>
        </authorList>
    </citation>
    <scope>NUCLEOTIDE SEQUENCE [LARGE SCALE GENOMIC DNA]</scope>
    <source>
        <strain evidence="2 3">GEO_47_Down_B</strain>
    </source>
</reference>
<dbReference type="RefSeq" id="WP_128319897.1">
    <property type="nucleotide sequence ID" value="NZ_QKOX01000015.1"/>
</dbReference>
<dbReference type="InterPro" id="IPR054244">
    <property type="entry name" value="DUF6971"/>
</dbReference>
<evidence type="ECO:0000313" key="2">
    <source>
        <dbReference type="EMBL" id="RWT21917.1"/>
    </source>
</evidence>
<evidence type="ECO:0000313" key="3">
    <source>
        <dbReference type="Proteomes" id="UP000288843"/>
    </source>
</evidence>
<sequence>MSINTKLPVFNISNQKLSLSADYESVLWCDVEYPTVNFVSVVVPSLLAYLPPYSAGAIHLLSEMDANGFSIRGYGKHATAWGETIVQRREEHERRIKEVKEHQERMSAMYATPAEIAEERAAKARKAEEAQRKFGRKGAAFGL</sequence>
<dbReference type="AlphaFoldDB" id="A0A443VL92"/>
<organism evidence="2 3">
    <name type="scientific">Raoultella planticola</name>
    <name type="common">Klebsiella planticola</name>
    <dbReference type="NCBI Taxonomy" id="575"/>
    <lineage>
        <taxon>Bacteria</taxon>
        <taxon>Pseudomonadati</taxon>
        <taxon>Pseudomonadota</taxon>
        <taxon>Gammaproteobacteria</taxon>
        <taxon>Enterobacterales</taxon>
        <taxon>Enterobacteriaceae</taxon>
        <taxon>Klebsiella/Raoultella group</taxon>
        <taxon>Raoultella</taxon>
    </lineage>
</organism>
<feature type="domain" description="DUF6971" evidence="1">
    <location>
        <begin position="17"/>
        <end position="99"/>
    </location>
</feature>
<dbReference type="EMBL" id="QKOX01000015">
    <property type="protein sequence ID" value="RWT21917.1"/>
    <property type="molecule type" value="Genomic_DNA"/>
</dbReference>